<reference evidence="2 3" key="1">
    <citation type="submission" date="2018-05" db="EMBL/GenBank/DDBJ databases">
        <title>Genome sequencing and assembly of the regulated plant pathogen Lachnellula willkommii and related sister species for the development of diagnostic species identification markers.</title>
        <authorList>
            <person name="Giroux E."/>
            <person name="Bilodeau G."/>
        </authorList>
    </citation>
    <scope>NUCLEOTIDE SEQUENCE [LARGE SCALE GENOMIC DNA]</scope>
    <source>
        <strain evidence="2 3">CBS 172.35</strain>
    </source>
</reference>
<name>A0A559ML42_9HELO</name>
<dbReference type="AlphaFoldDB" id="A0A559ML42"/>
<dbReference type="Pfam" id="PF20150">
    <property type="entry name" value="2EXR"/>
    <property type="match status" value="1"/>
</dbReference>
<dbReference type="Proteomes" id="UP000315522">
    <property type="component" value="Unassembled WGS sequence"/>
</dbReference>
<dbReference type="InterPro" id="IPR045518">
    <property type="entry name" value="2EXR"/>
</dbReference>
<accession>A0A559ML42</accession>
<organism evidence="2 3">
    <name type="scientific">Lachnellula willkommii</name>
    <dbReference type="NCBI Taxonomy" id="215461"/>
    <lineage>
        <taxon>Eukaryota</taxon>
        <taxon>Fungi</taxon>
        <taxon>Dikarya</taxon>
        <taxon>Ascomycota</taxon>
        <taxon>Pezizomycotina</taxon>
        <taxon>Leotiomycetes</taxon>
        <taxon>Helotiales</taxon>
        <taxon>Lachnaceae</taxon>
        <taxon>Lachnellula</taxon>
    </lineage>
</organism>
<protein>
    <recommendedName>
        <fullName evidence="1">2EXR domain-containing protein</fullName>
    </recommendedName>
</protein>
<gene>
    <name evidence="2" type="ORF">LAWI1_G001642</name>
</gene>
<comment type="caution">
    <text evidence="2">The sequence shown here is derived from an EMBL/GenBank/DDBJ whole genome shotgun (WGS) entry which is preliminary data.</text>
</comment>
<evidence type="ECO:0000259" key="1">
    <source>
        <dbReference type="Pfam" id="PF20150"/>
    </source>
</evidence>
<dbReference type="EMBL" id="QGML01000097">
    <property type="protein sequence ID" value="TVY93672.1"/>
    <property type="molecule type" value="Genomic_DNA"/>
</dbReference>
<evidence type="ECO:0000313" key="3">
    <source>
        <dbReference type="Proteomes" id="UP000315522"/>
    </source>
</evidence>
<sequence>MSTFYLFPKLPNEMRLKIYENTFEARILQLGIDAGVPLPPELDLLGARTGPTKQLHTHLPSLFAAYKESRDLCKSISVAFRRILATGLKAACNYDGSSEYYHPVAGFDTVAIGFGAQDYPEDLVGWKQRLVRRGVREFCAPGISMWRATDYAAFFRCFGGPREVLLVSNGVLRWAGGLFQGLELAER</sequence>
<evidence type="ECO:0000313" key="2">
    <source>
        <dbReference type="EMBL" id="TVY93672.1"/>
    </source>
</evidence>
<proteinExistence type="predicted"/>
<feature type="domain" description="2EXR" evidence="1">
    <location>
        <begin position="4"/>
        <end position="75"/>
    </location>
</feature>
<keyword evidence="3" id="KW-1185">Reference proteome</keyword>